<evidence type="ECO:0000313" key="2">
    <source>
        <dbReference type="EMBL" id="CAD6213838.1"/>
    </source>
</evidence>
<proteinExistence type="predicted"/>
<dbReference type="AlphaFoldDB" id="A0A811N134"/>
<reference evidence="2" key="1">
    <citation type="submission" date="2020-10" db="EMBL/GenBank/DDBJ databases">
        <authorList>
            <person name="Han B."/>
            <person name="Lu T."/>
            <person name="Zhao Q."/>
            <person name="Huang X."/>
            <person name="Zhao Y."/>
        </authorList>
    </citation>
    <scope>NUCLEOTIDE SEQUENCE</scope>
</reference>
<name>A0A811N134_9POAL</name>
<protein>
    <submittedName>
        <fullName evidence="2">Uncharacterized protein</fullName>
    </submittedName>
</protein>
<dbReference type="Proteomes" id="UP000604825">
    <property type="component" value="Unassembled WGS sequence"/>
</dbReference>
<evidence type="ECO:0000313" key="3">
    <source>
        <dbReference type="Proteomes" id="UP000604825"/>
    </source>
</evidence>
<comment type="caution">
    <text evidence="2">The sequence shown here is derived from an EMBL/GenBank/DDBJ whole genome shotgun (WGS) entry which is preliminary data.</text>
</comment>
<sequence length="105" mass="11560">MAARTAGSRPPHLLPLSLASSEIYGDLMETRMATCLRAPPPRQTHTAPSTLRHHARMAQLGNFLWSSGATALSKYSERDGPTTTSRLPHGSRAEGDRRRRLTRPT</sequence>
<organism evidence="2 3">
    <name type="scientific">Miscanthus lutarioriparius</name>
    <dbReference type="NCBI Taxonomy" id="422564"/>
    <lineage>
        <taxon>Eukaryota</taxon>
        <taxon>Viridiplantae</taxon>
        <taxon>Streptophyta</taxon>
        <taxon>Embryophyta</taxon>
        <taxon>Tracheophyta</taxon>
        <taxon>Spermatophyta</taxon>
        <taxon>Magnoliopsida</taxon>
        <taxon>Liliopsida</taxon>
        <taxon>Poales</taxon>
        <taxon>Poaceae</taxon>
        <taxon>PACMAD clade</taxon>
        <taxon>Panicoideae</taxon>
        <taxon>Andropogonodae</taxon>
        <taxon>Andropogoneae</taxon>
        <taxon>Saccharinae</taxon>
        <taxon>Miscanthus</taxon>
    </lineage>
</organism>
<feature type="region of interest" description="Disordered" evidence="1">
    <location>
        <begin position="74"/>
        <end position="105"/>
    </location>
</feature>
<gene>
    <name evidence="2" type="ORF">NCGR_LOCUS9349</name>
</gene>
<accession>A0A811N134</accession>
<dbReference type="EMBL" id="CAJGYO010000002">
    <property type="protein sequence ID" value="CAD6213838.1"/>
    <property type="molecule type" value="Genomic_DNA"/>
</dbReference>
<evidence type="ECO:0000256" key="1">
    <source>
        <dbReference type="SAM" id="MobiDB-lite"/>
    </source>
</evidence>
<keyword evidence="3" id="KW-1185">Reference proteome</keyword>